<keyword evidence="2" id="KW-0201">Cytochrome c-type biogenesis</keyword>
<accession>A0A7X6DHC6</accession>
<comment type="caution">
    <text evidence="6">The sequence shown here is derived from an EMBL/GenBank/DDBJ whole genome shotgun (WGS) entry which is preliminary data.</text>
</comment>
<dbReference type="InterPro" id="IPR050553">
    <property type="entry name" value="Thioredoxin_ResA/DsbE_sf"/>
</dbReference>
<dbReference type="GO" id="GO:0042158">
    <property type="term" value="P:lipoprotein biosynthetic process"/>
    <property type="evidence" value="ECO:0007669"/>
    <property type="project" value="InterPro"/>
</dbReference>
<dbReference type="PANTHER" id="PTHR42852">
    <property type="entry name" value="THIOL:DISULFIDE INTERCHANGE PROTEIN DSBE"/>
    <property type="match status" value="1"/>
</dbReference>
<sequence length="268" mass="28699">MSGAFQLGPLAIPYGVLLVLAAMAAALAVGWRIGREAAAEVEGLLWQSMAAGFVAARLAYVWQFREQYFASPLAVLDIRDGGWSPVAGAAATALFALVRQWRRPHVRDALWSGLAAGAIVWGLGALAFSIAAGDRQKLPALALVSLKGEPVNLSSFAGKPVVVNLWATWCPPCVREMPVLQQAQAAHPGVHFVFVNVREPRDRVHAWLQSRQLPLRNVLLDQSGQVPAKFAAPGLPTTLFFDAGGTLVATRVGELSAATLQERLRGLR</sequence>
<proteinExistence type="predicted"/>
<feature type="transmembrane region" description="Helical" evidence="4">
    <location>
        <begin position="110"/>
        <end position="132"/>
    </location>
</feature>
<gene>
    <name evidence="6" type="ORF">RAMLITH_15340</name>
</gene>
<dbReference type="SUPFAM" id="SSF52833">
    <property type="entry name" value="Thioredoxin-like"/>
    <property type="match status" value="1"/>
</dbReference>
<keyword evidence="7" id="KW-1185">Reference proteome</keyword>
<evidence type="ECO:0000256" key="1">
    <source>
        <dbReference type="ARBA" id="ARBA00004196"/>
    </source>
</evidence>
<evidence type="ECO:0000313" key="6">
    <source>
        <dbReference type="EMBL" id="NKE67197.1"/>
    </source>
</evidence>
<dbReference type="GO" id="GO:0015036">
    <property type="term" value="F:disulfide oxidoreductase activity"/>
    <property type="evidence" value="ECO:0007669"/>
    <property type="project" value="UniProtKB-ARBA"/>
</dbReference>
<keyword evidence="3" id="KW-0676">Redox-active center</keyword>
<dbReference type="GO" id="GO:0008961">
    <property type="term" value="F:phosphatidylglycerol-prolipoprotein diacylglyceryl transferase activity"/>
    <property type="evidence" value="ECO:0007669"/>
    <property type="project" value="InterPro"/>
</dbReference>
<keyword evidence="4" id="KW-0472">Membrane</keyword>
<dbReference type="GO" id="GO:0005886">
    <property type="term" value="C:plasma membrane"/>
    <property type="evidence" value="ECO:0007669"/>
    <property type="project" value="InterPro"/>
</dbReference>
<dbReference type="InterPro" id="IPR013740">
    <property type="entry name" value="Redoxin"/>
</dbReference>
<dbReference type="RefSeq" id="WP_168108325.1">
    <property type="nucleotide sequence ID" value="NZ_VTOX01000005.1"/>
</dbReference>
<evidence type="ECO:0000313" key="7">
    <source>
        <dbReference type="Proteomes" id="UP000521868"/>
    </source>
</evidence>
<name>A0A7X6DHC6_9BURK</name>
<feature type="transmembrane region" description="Helical" evidence="4">
    <location>
        <begin position="82"/>
        <end position="98"/>
    </location>
</feature>
<organism evidence="6 7">
    <name type="scientific">Ramlibacter lithotrophicus</name>
    <dbReference type="NCBI Taxonomy" id="2606681"/>
    <lineage>
        <taxon>Bacteria</taxon>
        <taxon>Pseudomonadati</taxon>
        <taxon>Pseudomonadota</taxon>
        <taxon>Betaproteobacteria</taxon>
        <taxon>Burkholderiales</taxon>
        <taxon>Comamonadaceae</taxon>
        <taxon>Ramlibacter</taxon>
    </lineage>
</organism>
<dbReference type="Pfam" id="PF08534">
    <property type="entry name" value="Redoxin"/>
    <property type="match status" value="1"/>
</dbReference>
<dbReference type="AlphaFoldDB" id="A0A7X6DHC6"/>
<dbReference type="Gene3D" id="3.40.30.10">
    <property type="entry name" value="Glutaredoxin"/>
    <property type="match status" value="1"/>
</dbReference>
<dbReference type="PANTHER" id="PTHR42852:SF18">
    <property type="entry name" value="CHROMOSOME UNDETERMINED SCAFFOLD_47, WHOLE GENOME SHOTGUN SEQUENCE"/>
    <property type="match status" value="1"/>
</dbReference>
<reference evidence="6 7" key="1">
    <citation type="journal article" date="2020" name="Nature">
        <title>Bacterial chemolithoautotrophy via manganese oxidation.</title>
        <authorList>
            <person name="Yu H."/>
            <person name="Leadbetter J.R."/>
        </authorList>
    </citation>
    <scope>NUCLEOTIDE SEQUENCE [LARGE SCALE GENOMIC DNA]</scope>
    <source>
        <strain evidence="6 7">RBP-1</strain>
    </source>
</reference>
<keyword evidence="4" id="KW-0812">Transmembrane</keyword>
<evidence type="ECO:0000256" key="3">
    <source>
        <dbReference type="ARBA" id="ARBA00023284"/>
    </source>
</evidence>
<dbReference type="InterPro" id="IPR017937">
    <property type="entry name" value="Thioredoxin_CS"/>
</dbReference>
<dbReference type="EMBL" id="VTOX01000005">
    <property type="protein sequence ID" value="NKE67197.1"/>
    <property type="molecule type" value="Genomic_DNA"/>
</dbReference>
<feature type="domain" description="Thioredoxin" evidence="5">
    <location>
        <begin position="132"/>
        <end position="268"/>
    </location>
</feature>
<dbReference type="Proteomes" id="UP000521868">
    <property type="component" value="Unassembled WGS sequence"/>
</dbReference>
<dbReference type="CDD" id="cd02966">
    <property type="entry name" value="TlpA_like_family"/>
    <property type="match status" value="1"/>
</dbReference>
<dbReference type="InterPro" id="IPR001640">
    <property type="entry name" value="Lgt"/>
</dbReference>
<feature type="transmembrane region" description="Helical" evidence="4">
    <location>
        <begin position="43"/>
        <end position="62"/>
    </location>
</feature>
<dbReference type="PROSITE" id="PS51352">
    <property type="entry name" value="THIOREDOXIN_2"/>
    <property type="match status" value="1"/>
</dbReference>
<evidence type="ECO:0000259" key="5">
    <source>
        <dbReference type="PROSITE" id="PS51352"/>
    </source>
</evidence>
<dbReference type="Pfam" id="PF01790">
    <property type="entry name" value="LGT"/>
    <property type="match status" value="1"/>
</dbReference>
<evidence type="ECO:0000256" key="2">
    <source>
        <dbReference type="ARBA" id="ARBA00022748"/>
    </source>
</evidence>
<dbReference type="GO" id="GO:0017004">
    <property type="term" value="P:cytochrome complex assembly"/>
    <property type="evidence" value="ECO:0007669"/>
    <property type="project" value="UniProtKB-KW"/>
</dbReference>
<feature type="transmembrane region" description="Helical" evidence="4">
    <location>
        <begin position="12"/>
        <end position="31"/>
    </location>
</feature>
<protein>
    <submittedName>
        <fullName evidence="6">TlpA family protein disulfide reductase</fullName>
    </submittedName>
</protein>
<evidence type="ECO:0000256" key="4">
    <source>
        <dbReference type="SAM" id="Phobius"/>
    </source>
</evidence>
<dbReference type="PROSITE" id="PS00194">
    <property type="entry name" value="THIOREDOXIN_1"/>
    <property type="match status" value="1"/>
</dbReference>
<keyword evidence="4" id="KW-1133">Transmembrane helix</keyword>
<dbReference type="GO" id="GO:0030313">
    <property type="term" value="C:cell envelope"/>
    <property type="evidence" value="ECO:0007669"/>
    <property type="project" value="UniProtKB-SubCell"/>
</dbReference>
<comment type="subcellular location">
    <subcellularLocation>
        <location evidence="1">Cell envelope</location>
    </subcellularLocation>
</comment>
<dbReference type="InterPro" id="IPR013766">
    <property type="entry name" value="Thioredoxin_domain"/>
</dbReference>
<dbReference type="InterPro" id="IPR036249">
    <property type="entry name" value="Thioredoxin-like_sf"/>
</dbReference>